<dbReference type="PROSITE" id="PS51257">
    <property type="entry name" value="PROKAR_LIPOPROTEIN"/>
    <property type="match status" value="1"/>
</dbReference>
<evidence type="ECO:0000256" key="1">
    <source>
        <dbReference type="ARBA" id="ARBA00010062"/>
    </source>
</evidence>
<keyword evidence="4" id="KW-0029">Amino-acid transport</keyword>
<feature type="chain" id="PRO_5036468285" evidence="5">
    <location>
        <begin position="22"/>
        <end position="374"/>
    </location>
</feature>
<dbReference type="PANTHER" id="PTHR30483">
    <property type="entry name" value="LEUCINE-SPECIFIC-BINDING PROTEIN"/>
    <property type="match status" value="1"/>
</dbReference>
<keyword evidence="8" id="KW-1185">Reference proteome</keyword>
<sequence length="374" mass="39202">MKKVLVLLATFVLAFSLSACKSEEDTVKLGVIGPLTGAYSFYGEAVENGAKLAADEINAAGGVLGMDLVIFAEDSEGDAETGVNAYRKLVDNDEIDALIGGTFSGVTDGLKDLAIADGLPVLSPTATRDDITLEADNVFRVCYNDSFQGSVAAVFAAEDLSATKAAVMFNSDDPYSAGLADAFKAEFDARSLAYDEYEFSATDVDFSAQLTNIEAGDYDVVFLPAYVAEIGPILQKADELGIDIPFIGGDGWDGIEADYADEAEGNYFTNHYSKSDTADAVVDFVAAYEAAYGSTPNALAALAYDAVYVMAQAMEDAGSTDSADVIAALSAVSYAGAVTSDLPITFNDDGDPVKSITILQVTSGDFTFIKKVNP</sequence>
<proteinExistence type="inferred from homology"/>
<dbReference type="KEGG" id="xcl:G4Z02_02805"/>
<dbReference type="CDD" id="cd06347">
    <property type="entry name" value="PBP1_ABC_LivK_ligand_binding-like"/>
    <property type="match status" value="1"/>
</dbReference>
<dbReference type="EMBL" id="CP048914">
    <property type="protein sequence ID" value="QMS84725.1"/>
    <property type="molecule type" value="Genomic_DNA"/>
</dbReference>
<keyword evidence="3 5" id="KW-0732">Signal</keyword>
<evidence type="ECO:0000259" key="6">
    <source>
        <dbReference type="Pfam" id="PF13458"/>
    </source>
</evidence>
<gene>
    <name evidence="7" type="ORF">G4Z02_02805</name>
</gene>
<dbReference type="AlphaFoldDB" id="A0A7L7KQ67"/>
<reference evidence="7 8" key="1">
    <citation type="submission" date="2020-02" db="EMBL/GenBank/DDBJ databases">
        <authorList>
            <person name="Zheng R.K."/>
            <person name="Sun C.M."/>
        </authorList>
    </citation>
    <scope>NUCLEOTIDE SEQUENCE [LARGE SCALE GENOMIC DNA]</scope>
    <source>
        <strain evidence="8">zrk13</strain>
    </source>
</reference>
<evidence type="ECO:0000313" key="7">
    <source>
        <dbReference type="EMBL" id="QMS84725.1"/>
    </source>
</evidence>
<evidence type="ECO:0000256" key="2">
    <source>
        <dbReference type="ARBA" id="ARBA00022448"/>
    </source>
</evidence>
<name>A0A7L7KQ67_9MOLU</name>
<feature type="domain" description="Leucine-binding protein" evidence="6">
    <location>
        <begin position="26"/>
        <end position="364"/>
    </location>
</feature>
<dbReference type="GO" id="GO:0006865">
    <property type="term" value="P:amino acid transport"/>
    <property type="evidence" value="ECO:0007669"/>
    <property type="project" value="UniProtKB-KW"/>
</dbReference>
<dbReference type="Proteomes" id="UP000514720">
    <property type="component" value="Chromosome"/>
</dbReference>
<dbReference type="InterPro" id="IPR000709">
    <property type="entry name" value="Leu_Ile_Val-bd"/>
</dbReference>
<accession>A0A7L7KQ67</accession>
<dbReference type="InterPro" id="IPR051010">
    <property type="entry name" value="BCAA_transport"/>
</dbReference>
<feature type="signal peptide" evidence="5">
    <location>
        <begin position="1"/>
        <end position="21"/>
    </location>
</feature>
<dbReference type="Pfam" id="PF13458">
    <property type="entry name" value="Peripla_BP_6"/>
    <property type="match status" value="1"/>
</dbReference>
<dbReference type="InterPro" id="IPR028081">
    <property type="entry name" value="Leu-bd"/>
</dbReference>
<dbReference type="SUPFAM" id="SSF53822">
    <property type="entry name" value="Periplasmic binding protein-like I"/>
    <property type="match status" value="1"/>
</dbReference>
<dbReference type="PRINTS" id="PR00337">
    <property type="entry name" value="LEUILEVALBP"/>
</dbReference>
<organism evidence="7 8">
    <name type="scientific">Candidatus Xianfuyuplasma coldseepsis</name>
    <dbReference type="NCBI Taxonomy" id="2782163"/>
    <lineage>
        <taxon>Bacteria</taxon>
        <taxon>Bacillati</taxon>
        <taxon>Mycoplasmatota</taxon>
        <taxon>Mollicutes</taxon>
        <taxon>Candidatus Izemoplasmatales</taxon>
        <taxon>Candidatus Izemoplasmataceae</taxon>
        <taxon>Candidatus Xianfuyuplasma</taxon>
    </lineage>
</organism>
<dbReference type="RefSeq" id="WP_258878344.1">
    <property type="nucleotide sequence ID" value="NZ_CP048914.1"/>
</dbReference>
<evidence type="ECO:0000313" key="8">
    <source>
        <dbReference type="Proteomes" id="UP000514720"/>
    </source>
</evidence>
<evidence type="ECO:0000256" key="5">
    <source>
        <dbReference type="SAM" id="SignalP"/>
    </source>
</evidence>
<comment type="similarity">
    <text evidence="1">Belongs to the leucine-binding protein family.</text>
</comment>
<protein>
    <submittedName>
        <fullName evidence="7">ABC transporter substrate-binding protein</fullName>
    </submittedName>
</protein>
<evidence type="ECO:0000256" key="4">
    <source>
        <dbReference type="ARBA" id="ARBA00022970"/>
    </source>
</evidence>
<dbReference type="Gene3D" id="3.40.50.2300">
    <property type="match status" value="2"/>
</dbReference>
<keyword evidence="2" id="KW-0813">Transport</keyword>
<dbReference type="PANTHER" id="PTHR30483:SF6">
    <property type="entry name" value="PERIPLASMIC BINDING PROTEIN OF ABC TRANSPORTER FOR NATURAL AMINO ACIDS"/>
    <property type="match status" value="1"/>
</dbReference>
<dbReference type="InterPro" id="IPR028082">
    <property type="entry name" value="Peripla_BP_I"/>
</dbReference>
<evidence type="ECO:0000256" key="3">
    <source>
        <dbReference type="ARBA" id="ARBA00022729"/>
    </source>
</evidence>